<dbReference type="RefSeq" id="WP_151537271.1">
    <property type="nucleotide sequence ID" value="NZ_WBOS01000022.1"/>
</dbReference>
<name>A0A6L3V049_9BACI</name>
<gene>
    <name evidence="1" type="ORF">F7731_23780</name>
</gene>
<dbReference type="AlphaFoldDB" id="A0A6L3V049"/>
<protein>
    <submittedName>
        <fullName evidence="1">Uncharacterized protein</fullName>
    </submittedName>
</protein>
<organism evidence="1 2">
    <name type="scientific">Cytobacillus depressus</name>
    <dbReference type="NCBI Taxonomy" id="1602942"/>
    <lineage>
        <taxon>Bacteria</taxon>
        <taxon>Bacillati</taxon>
        <taxon>Bacillota</taxon>
        <taxon>Bacilli</taxon>
        <taxon>Bacillales</taxon>
        <taxon>Bacillaceae</taxon>
        <taxon>Cytobacillus</taxon>
    </lineage>
</organism>
<evidence type="ECO:0000313" key="2">
    <source>
        <dbReference type="Proteomes" id="UP000481030"/>
    </source>
</evidence>
<dbReference type="EMBL" id="WBOS01000022">
    <property type="protein sequence ID" value="KAB2328973.1"/>
    <property type="molecule type" value="Genomic_DNA"/>
</dbReference>
<comment type="caution">
    <text evidence="1">The sequence shown here is derived from an EMBL/GenBank/DDBJ whole genome shotgun (WGS) entry which is preliminary data.</text>
</comment>
<keyword evidence="2" id="KW-1185">Reference proteome</keyword>
<reference evidence="1 2" key="1">
    <citation type="journal article" date="2016" name="Antonie Van Leeuwenhoek">
        <title>Bacillus depressus sp. nov., isolated from soil of a sunflower field.</title>
        <authorList>
            <person name="Wei X."/>
            <person name="Xin D."/>
            <person name="Xin Y."/>
            <person name="Zhang H."/>
            <person name="Wang T."/>
            <person name="Zhang J."/>
        </authorList>
    </citation>
    <scope>NUCLEOTIDE SEQUENCE [LARGE SCALE GENOMIC DNA]</scope>
    <source>
        <strain evidence="1 2">BZ1</strain>
    </source>
</reference>
<dbReference type="Proteomes" id="UP000481030">
    <property type="component" value="Unassembled WGS sequence"/>
</dbReference>
<proteinExistence type="predicted"/>
<evidence type="ECO:0000313" key="1">
    <source>
        <dbReference type="EMBL" id="KAB2328973.1"/>
    </source>
</evidence>
<accession>A0A6L3V049</accession>
<sequence>MGKPVSTTIYAAISYSRQNPETHAQTINLLKALEQELGIENLSKMREPDLILHRINKCDKNPQLFVKAANIF</sequence>